<accession>A0A9E6ZNF0</accession>
<accession>T0BTL2</accession>
<dbReference type="InterPro" id="IPR004610">
    <property type="entry name" value="RecJ"/>
</dbReference>
<reference evidence="10" key="1">
    <citation type="journal article" date="2022" name="G3 (Bethesda)">
        <title>Unveiling the complete genome sequence of Alicyclobacillus acidoterrestris DSM 3922T, a taint-producing strain.</title>
        <authorList>
            <person name="Leonardo I.C."/>
            <person name="Barreto Crespo M.T."/>
            <person name="Gaspar F.B."/>
        </authorList>
    </citation>
    <scope>NUCLEOTIDE SEQUENCE [LARGE SCALE GENOMIC DNA]</scope>
    <source>
        <strain evidence="10">DSM 3922</strain>
    </source>
</reference>
<dbReference type="STRING" id="1356854.N007_12210"/>
<dbReference type="SUPFAM" id="SSF64182">
    <property type="entry name" value="DHH phosphoesterases"/>
    <property type="match status" value="1"/>
</dbReference>
<dbReference type="AlphaFoldDB" id="T0BTL2"/>
<proteinExistence type="inferred from homology"/>
<dbReference type="GO" id="GO:0006310">
    <property type="term" value="P:DNA recombination"/>
    <property type="evidence" value="ECO:0007669"/>
    <property type="project" value="InterPro"/>
</dbReference>
<evidence type="ECO:0000256" key="1">
    <source>
        <dbReference type="ARBA" id="ARBA00005915"/>
    </source>
</evidence>
<dbReference type="RefSeq" id="WP_021297499.1">
    <property type="nucleotide sequence ID" value="NZ_AURB01000155.1"/>
</dbReference>
<evidence type="ECO:0000256" key="4">
    <source>
        <dbReference type="ARBA" id="ARBA00022801"/>
    </source>
</evidence>
<dbReference type="Gene3D" id="3.90.1640.30">
    <property type="match status" value="1"/>
</dbReference>
<dbReference type="InterPro" id="IPR051673">
    <property type="entry name" value="SSDNA_exonuclease_RecJ"/>
</dbReference>
<comment type="similarity">
    <text evidence="1">Belongs to the RecJ family.</text>
</comment>
<feature type="domain" description="DHHA1" evidence="7">
    <location>
        <begin position="354"/>
        <end position="443"/>
    </location>
</feature>
<sequence>MGQILASTKRKWVGRRADSQYARDITKRLGIHPTIARILVARYGEIDEDWYELHVNGNRNELFNPSLLHDADKAVKRIRQAIESQEHIRIVGDFDVDGVAASTIMIRTLSVLGAKVTYHIPSRFHEGYGLSVEAVERAVEDNVGLLITVDNGISAYDAANRAKELSLPIIVTDHHNIGSILPQAYAIVHPRFPRNYCPEHELCGAAVCLKIAHALIGELPGELLQLAALATVCDQMPLRGENRIIVKEGLYEMQRRPIIGLKALIEVSGIGTQRLNAGHLGFQIGPRINSAGRLSEASRAVELFLTDDETEATLIAQELDDLNRFRKRLQQRMEDEALLQIAGNLSWLEEKTLVIDGQGFHEGLVGIVAGRIAERFNKPTLCLTNVHDGAKGSGRSIEGFDLFRALEDIQAKQRIFTRMGGHAAAAGFSLNSEDVEKLRKAFQTAGQEWWHDEIPEAHHKVDAKLRLRDVNLKFLDALRDLEPFGRDNPEPILYVPNVRVVWADTMGQGNQHLRIRVSDDTGCSQTVLAFGYGQTIDEWYVGSEHELLVTVQENIWNAERRIQLRLVDHR</sequence>
<dbReference type="NCBIfam" id="TIGR00644">
    <property type="entry name" value="recJ"/>
    <property type="match status" value="1"/>
</dbReference>
<gene>
    <name evidence="9" type="primary">recJ</name>
    <name evidence="9" type="ORF">K1I37_21265</name>
</gene>
<keyword evidence="5 9" id="KW-0269">Exonuclease</keyword>
<dbReference type="InterPro" id="IPR003156">
    <property type="entry name" value="DHHA1_dom"/>
</dbReference>
<dbReference type="Pfam" id="PF17768">
    <property type="entry name" value="RecJ_OB"/>
    <property type="match status" value="1"/>
</dbReference>
<dbReference type="PANTHER" id="PTHR30255">
    <property type="entry name" value="SINGLE-STRANDED-DNA-SPECIFIC EXONUCLEASE RECJ"/>
    <property type="match status" value="1"/>
</dbReference>
<feature type="domain" description="RecJ OB" evidence="8">
    <location>
        <begin position="461"/>
        <end position="568"/>
    </location>
</feature>
<dbReference type="Pfam" id="PF01368">
    <property type="entry name" value="DHH"/>
    <property type="match status" value="1"/>
</dbReference>
<evidence type="ECO:0000259" key="8">
    <source>
        <dbReference type="Pfam" id="PF17768"/>
    </source>
</evidence>
<dbReference type="InterPro" id="IPR041122">
    <property type="entry name" value="RecJ_OB"/>
</dbReference>
<dbReference type="GO" id="GO:0006281">
    <property type="term" value="P:DNA repair"/>
    <property type="evidence" value="ECO:0007669"/>
    <property type="project" value="InterPro"/>
</dbReference>
<evidence type="ECO:0000256" key="2">
    <source>
        <dbReference type="ARBA" id="ARBA00019841"/>
    </source>
</evidence>
<dbReference type="OrthoDB" id="9809852at2"/>
<feature type="domain" description="DDH" evidence="6">
    <location>
        <begin position="88"/>
        <end position="231"/>
    </location>
</feature>
<evidence type="ECO:0000259" key="6">
    <source>
        <dbReference type="Pfam" id="PF01368"/>
    </source>
</evidence>
<dbReference type="eggNOG" id="COG0608">
    <property type="taxonomic scope" value="Bacteria"/>
</dbReference>
<protein>
    <recommendedName>
        <fullName evidence="2">Single-stranded-DNA-specific exonuclease RecJ</fullName>
    </recommendedName>
</protein>
<organism evidence="9 10">
    <name type="scientific">Alicyclobacillus acidoterrestris (strain ATCC 49025 / DSM 3922 / CIP 106132 / NCIMB 13137 / GD3B)</name>
    <dbReference type="NCBI Taxonomy" id="1356854"/>
    <lineage>
        <taxon>Bacteria</taxon>
        <taxon>Bacillati</taxon>
        <taxon>Bacillota</taxon>
        <taxon>Bacilli</taxon>
        <taxon>Bacillales</taxon>
        <taxon>Alicyclobacillaceae</taxon>
        <taxon>Alicyclobacillus</taxon>
    </lineage>
</organism>
<geneLocation type="plasmid" evidence="10">
    <name>pDSM3922.1</name>
</geneLocation>
<dbReference type="Pfam" id="PF02272">
    <property type="entry name" value="DHHA1"/>
    <property type="match status" value="1"/>
</dbReference>
<dbReference type="Gene3D" id="3.10.310.30">
    <property type="match status" value="1"/>
</dbReference>
<name>T0BTL2_ALIAG</name>
<dbReference type="Proteomes" id="UP000829401">
    <property type="component" value="Plasmid pDSM3922.1"/>
</dbReference>
<keyword evidence="4" id="KW-0378">Hydrolase</keyword>
<evidence type="ECO:0000313" key="9">
    <source>
        <dbReference type="EMBL" id="UNO51001.1"/>
    </source>
</evidence>
<dbReference type="InterPro" id="IPR001667">
    <property type="entry name" value="DDH_dom"/>
</dbReference>
<keyword evidence="9" id="KW-0614">Plasmid</keyword>
<dbReference type="PANTHER" id="PTHR30255:SF2">
    <property type="entry name" value="SINGLE-STRANDED-DNA-SPECIFIC EXONUCLEASE RECJ"/>
    <property type="match status" value="1"/>
</dbReference>
<dbReference type="InterPro" id="IPR038763">
    <property type="entry name" value="DHH_sf"/>
</dbReference>
<evidence type="ECO:0000259" key="7">
    <source>
        <dbReference type="Pfam" id="PF02272"/>
    </source>
</evidence>
<dbReference type="EMBL" id="CP080468">
    <property type="protein sequence ID" value="UNO51001.1"/>
    <property type="molecule type" value="Genomic_DNA"/>
</dbReference>
<evidence type="ECO:0000256" key="5">
    <source>
        <dbReference type="ARBA" id="ARBA00022839"/>
    </source>
</evidence>
<dbReference type="GO" id="GO:0003676">
    <property type="term" value="F:nucleic acid binding"/>
    <property type="evidence" value="ECO:0007669"/>
    <property type="project" value="InterPro"/>
</dbReference>
<dbReference type="GO" id="GO:0008409">
    <property type="term" value="F:5'-3' exonuclease activity"/>
    <property type="evidence" value="ECO:0007669"/>
    <property type="project" value="InterPro"/>
</dbReference>
<evidence type="ECO:0000313" key="10">
    <source>
        <dbReference type="Proteomes" id="UP000829401"/>
    </source>
</evidence>
<keyword evidence="10" id="KW-1185">Reference proteome</keyword>
<dbReference type="KEGG" id="aaco:K1I37_21265"/>
<keyword evidence="3" id="KW-0540">Nuclease</keyword>
<evidence type="ECO:0000256" key="3">
    <source>
        <dbReference type="ARBA" id="ARBA00022722"/>
    </source>
</evidence>